<dbReference type="InterPro" id="IPR036388">
    <property type="entry name" value="WH-like_DNA-bd_sf"/>
</dbReference>
<evidence type="ECO:0000256" key="1">
    <source>
        <dbReference type="ARBA" id="ARBA00009437"/>
    </source>
</evidence>
<evidence type="ECO:0000313" key="7">
    <source>
        <dbReference type="Proteomes" id="UP000199347"/>
    </source>
</evidence>
<protein>
    <submittedName>
        <fullName evidence="6">DNA-binding transcriptional regulator, LysR family</fullName>
    </submittedName>
</protein>
<dbReference type="OrthoDB" id="8442847at2"/>
<dbReference type="RefSeq" id="WP_092810631.1">
    <property type="nucleotide sequence ID" value="NZ_FMVW01000002.1"/>
</dbReference>
<dbReference type="Pfam" id="PF03466">
    <property type="entry name" value="LysR_substrate"/>
    <property type="match status" value="1"/>
</dbReference>
<keyword evidence="2" id="KW-0805">Transcription regulation</keyword>
<dbReference type="Pfam" id="PF00126">
    <property type="entry name" value="HTH_1"/>
    <property type="match status" value="1"/>
</dbReference>
<dbReference type="SUPFAM" id="SSF53850">
    <property type="entry name" value="Periplasmic binding protein-like II"/>
    <property type="match status" value="1"/>
</dbReference>
<dbReference type="PRINTS" id="PR00039">
    <property type="entry name" value="HTHLYSR"/>
</dbReference>
<evidence type="ECO:0000256" key="2">
    <source>
        <dbReference type="ARBA" id="ARBA00023015"/>
    </source>
</evidence>
<dbReference type="GO" id="GO:0003700">
    <property type="term" value="F:DNA-binding transcription factor activity"/>
    <property type="evidence" value="ECO:0007669"/>
    <property type="project" value="InterPro"/>
</dbReference>
<dbReference type="PANTHER" id="PTHR30579">
    <property type="entry name" value="TRANSCRIPTIONAL REGULATOR"/>
    <property type="match status" value="1"/>
</dbReference>
<dbReference type="PROSITE" id="PS50931">
    <property type="entry name" value="HTH_LYSR"/>
    <property type="match status" value="1"/>
</dbReference>
<dbReference type="GO" id="GO:0003677">
    <property type="term" value="F:DNA binding"/>
    <property type="evidence" value="ECO:0007669"/>
    <property type="project" value="UniProtKB-KW"/>
</dbReference>
<gene>
    <name evidence="6" type="ORF">SAMN03080610_01236</name>
</gene>
<dbReference type="EMBL" id="FMVW01000002">
    <property type="protein sequence ID" value="SCZ30260.1"/>
    <property type="molecule type" value="Genomic_DNA"/>
</dbReference>
<dbReference type="InterPro" id="IPR000847">
    <property type="entry name" value="LysR_HTH_N"/>
</dbReference>
<dbReference type="InterPro" id="IPR050176">
    <property type="entry name" value="LTTR"/>
</dbReference>
<sequence length="292" mass="30981">MTHGPSLDLDCVRAFAVVADAKSFTAAGRALGATQSTISMRIRKLEERLGKRLLERNPRSVALTRAGADFLQDARRVLEVHDEAAERALGQSTKTSFVLAISDHAAGGLLPPILAAFRRDMPDIRLAVHVGSSNVLFRAFEEGRFDAVIGRTGDLGGEGRHLIDDRLVWLAAPDFVWAVPEPLPLLALAAPCEIRDIAVSALAAAGVPWRTAFLGTGVAAIQAAAEAGLGVACLEARNVPGHCRVLGADEGLPALPPTRIVLRMRDESTQAEAIADALVAAFANVLERRPLS</sequence>
<comment type="similarity">
    <text evidence="1">Belongs to the LysR transcriptional regulatory family.</text>
</comment>
<evidence type="ECO:0000256" key="4">
    <source>
        <dbReference type="ARBA" id="ARBA00023163"/>
    </source>
</evidence>
<name>A0A1G5N0N6_AFIMA</name>
<keyword evidence="3 6" id="KW-0238">DNA-binding</keyword>
<dbReference type="InterPro" id="IPR005119">
    <property type="entry name" value="LysR_subst-bd"/>
</dbReference>
<evidence type="ECO:0000256" key="3">
    <source>
        <dbReference type="ARBA" id="ARBA00023125"/>
    </source>
</evidence>
<proteinExistence type="inferred from homology"/>
<dbReference type="STRING" id="1120955.SAMN03080610_01236"/>
<keyword evidence="4" id="KW-0804">Transcription</keyword>
<dbReference type="SUPFAM" id="SSF46785">
    <property type="entry name" value="Winged helix' DNA-binding domain"/>
    <property type="match status" value="1"/>
</dbReference>
<evidence type="ECO:0000259" key="5">
    <source>
        <dbReference type="PROSITE" id="PS50931"/>
    </source>
</evidence>
<organism evidence="6 7">
    <name type="scientific">Afifella marina DSM 2698</name>
    <dbReference type="NCBI Taxonomy" id="1120955"/>
    <lineage>
        <taxon>Bacteria</taxon>
        <taxon>Pseudomonadati</taxon>
        <taxon>Pseudomonadota</taxon>
        <taxon>Alphaproteobacteria</taxon>
        <taxon>Hyphomicrobiales</taxon>
        <taxon>Afifellaceae</taxon>
        <taxon>Afifella</taxon>
    </lineage>
</organism>
<dbReference type="FunFam" id="1.10.10.10:FF:000001">
    <property type="entry name" value="LysR family transcriptional regulator"/>
    <property type="match status" value="1"/>
</dbReference>
<feature type="domain" description="HTH lysR-type" evidence="5">
    <location>
        <begin position="7"/>
        <end position="64"/>
    </location>
</feature>
<dbReference type="InterPro" id="IPR036390">
    <property type="entry name" value="WH_DNA-bd_sf"/>
</dbReference>
<accession>A0A1G5N0N6</accession>
<dbReference type="Gene3D" id="1.10.10.10">
    <property type="entry name" value="Winged helix-like DNA-binding domain superfamily/Winged helix DNA-binding domain"/>
    <property type="match status" value="1"/>
</dbReference>
<dbReference type="AlphaFoldDB" id="A0A1G5N0N6"/>
<keyword evidence="7" id="KW-1185">Reference proteome</keyword>
<dbReference type="PANTHER" id="PTHR30579:SF7">
    <property type="entry name" value="HTH-TYPE TRANSCRIPTIONAL REGULATOR LRHA-RELATED"/>
    <property type="match status" value="1"/>
</dbReference>
<evidence type="ECO:0000313" key="6">
    <source>
        <dbReference type="EMBL" id="SCZ30260.1"/>
    </source>
</evidence>
<dbReference type="Proteomes" id="UP000199347">
    <property type="component" value="Unassembled WGS sequence"/>
</dbReference>
<dbReference type="Gene3D" id="3.40.190.10">
    <property type="entry name" value="Periplasmic binding protein-like II"/>
    <property type="match status" value="2"/>
</dbReference>
<reference evidence="7" key="1">
    <citation type="submission" date="2016-10" db="EMBL/GenBank/DDBJ databases">
        <authorList>
            <person name="Varghese N."/>
            <person name="Submissions S."/>
        </authorList>
    </citation>
    <scope>NUCLEOTIDE SEQUENCE [LARGE SCALE GENOMIC DNA]</scope>
    <source>
        <strain evidence="7">DSM 2698</strain>
    </source>
</reference>